<accession>A0AAJ2VQJ6</accession>
<comment type="caution">
    <text evidence="2">The sequence shown here is derived from an EMBL/GenBank/DDBJ whole genome shotgun (WGS) entry which is preliminary data.</text>
</comment>
<evidence type="ECO:0000256" key="1">
    <source>
        <dbReference type="SAM" id="MobiDB-lite"/>
    </source>
</evidence>
<dbReference type="Proteomes" id="UP001276761">
    <property type="component" value="Unassembled WGS sequence"/>
</dbReference>
<dbReference type="EMBL" id="JAWXXT010000002">
    <property type="protein sequence ID" value="MDX5979617.1"/>
    <property type="molecule type" value="Genomic_DNA"/>
</dbReference>
<feature type="region of interest" description="Disordered" evidence="1">
    <location>
        <begin position="90"/>
        <end position="116"/>
    </location>
</feature>
<reference evidence="2" key="1">
    <citation type="submission" date="2023-11" db="EMBL/GenBank/DDBJ databases">
        <title>MicrobeMod: A computational toolkit for identifying prokaryotic methylation and restriction-modification with nanopore sequencing.</title>
        <authorList>
            <person name="Crits-Christoph A."/>
            <person name="Kang S.C."/>
            <person name="Lee H."/>
            <person name="Ostrov N."/>
        </authorList>
    </citation>
    <scope>NUCLEOTIDE SEQUENCE</scope>
    <source>
        <strain evidence="2">ATCC BAA-953</strain>
    </source>
</reference>
<evidence type="ECO:0000313" key="2">
    <source>
        <dbReference type="EMBL" id="MDX5979617.1"/>
    </source>
</evidence>
<proteinExistence type="predicted"/>
<feature type="compositionally biased region" description="Basic and acidic residues" evidence="1">
    <location>
        <begin position="1"/>
        <end position="17"/>
    </location>
</feature>
<protein>
    <submittedName>
        <fullName evidence="2">Uncharacterized protein</fullName>
    </submittedName>
</protein>
<name>A0AAJ2VQJ6_9GAMM</name>
<dbReference type="AlphaFoldDB" id="A0AAJ2VQJ6"/>
<gene>
    <name evidence="2" type="ORF">SIL78_18880</name>
</gene>
<sequence length="116" mass="12928">MEIKKATPLSEAEKDRLTSPPEMKVVYSVERPSGEAGRIEVYGDPARNWYDWRVIDANGEVVIDTAVEGSNWGQYSDDARALSSALTKESGTRFMQTRQKRKEIHRAATAGRGGLQ</sequence>
<dbReference type="GeneID" id="303167605"/>
<feature type="region of interest" description="Disordered" evidence="1">
    <location>
        <begin position="1"/>
        <end position="22"/>
    </location>
</feature>
<dbReference type="RefSeq" id="WP_198350019.1">
    <property type="nucleotide sequence ID" value="NZ_JABASV010000012.1"/>
</dbReference>
<evidence type="ECO:0000313" key="3">
    <source>
        <dbReference type="Proteomes" id="UP001276761"/>
    </source>
</evidence>
<organism evidence="2 3">
    <name type="scientific">Vreelandella alkaliphila</name>
    <dbReference type="NCBI Taxonomy" id="272774"/>
    <lineage>
        <taxon>Bacteria</taxon>
        <taxon>Pseudomonadati</taxon>
        <taxon>Pseudomonadota</taxon>
        <taxon>Gammaproteobacteria</taxon>
        <taxon>Oceanospirillales</taxon>
        <taxon>Halomonadaceae</taxon>
        <taxon>Vreelandella</taxon>
    </lineage>
</organism>